<sequence length="183" mass="19553">ATTTTTSTTTTMTTTRSPHFAQALVPIKTLACRITGTISRRRLRHYTRSRQQPPSTMRTLIVLAALVAAASAQIHASSVAKAKKGCDFGVPINGDIGWVKVPCDKTNQAAKAIGLGEGAEFLGSSRLSGFVGAESYAIHGKIDGKCCSQRVTKIAGTATEHPFKAQEDELCCHETCPTWMEKC</sequence>
<evidence type="ECO:0000313" key="1">
    <source>
        <dbReference type="EMBL" id="AMW91810.1"/>
    </source>
</evidence>
<dbReference type="AlphaFoldDB" id="A0A146B016"/>
<accession>A0A146B016</accession>
<proteinExistence type="predicted"/>
<dbReference type="EMBL" id="KX017580">
    <property type="protein sequence ID" value="AMW91810.1"/>
    <property type="molecule type" value="Genomic_RNA"/>
</dbReference>
<reference evidence="1" key="1">
    <citation type="journal article" date="2016" name="Parasitol. Res.">
        <title>A method to identify protein antigens of Dermanyssus gallinae for the protection of birds from poultry mites.</title>
        <authorList>
            <person name="Makert G.R."/>
            <person name="Vorbruggen S."/>
            <person name="Krautwald-Junghanns M.E."/>
            <person name="Voss M."/>
            <person name="Sohn K."/>
            <person name="Buschmann T."/>
            <person name="Ulbert S."/>
        </authorList>
    </citation>
    <scope>NUCLEOTIDE SEQUENCE</scope>
</reference>
<organism evidence="1">
    <name type="scientific">Dermanyssus gallinae</name>
    <dbReference type="NCBI Taxonomy" id="34641"/>
    <lineage>
        <taxon>Eukaryota</taxon>
        <taxon>Metazoa</taxon>
        <taxon>Ecdysozoa</taxon>
        <taxon>Arthropoda</taxon>
        <taxon>Chelicerata</taxon>
        <taxon>Arachnida</taxon>
        <taxon>Acari</taxon>
        <taxon>Parasitiformes</taxon>
        <taxon>Mesostigmata</taxon>
        <taxon>Gamasina</taxon>
        <taxon>Dermanyssoidea</taxon>
        <taxon>Dermanyssidae</taxon>
        <taxon>Dermanyssus</taxon>
    </lineage>
</organism>
<feature type="non-terminal residue" evidence="1">
    <location>
        <position position="1"/>
    </location>
</feature>
<name>A0A146B016_9ACAR</name>
<protein>
    <submittedName>
        <fullName evidence="1">Uncharacterized protein</fullName>
    </submittedName>
</protein>